<keyword evidence="2" id="KW-1133">Transmembrane helix</keyword>
<evidence type="ECO:0000256" key="2">
    <source>
        <dbReference type="SAM" id="Phobius"/>
    </source>
</evidence>
<accession>A0AAE3DA35</accession>
<dbReference type="Proteomes" id="UP001197795">
    <property type="component" value="Unassembled WGS sequence"/>
</dbReference>
<evidence type="ECO:0008006" key="5">
    <source>
        <dbReference type="Google" id="ProtNLM"/>
    </source>
</evidence>
<feature type="transmembrane region" description="Helical" evidence="2">
    <location>
        <begin position="312"/>
        <end position="334"/>
    </location>
</feature>
<gene>
    <name evidence="3" type="ORF">LKD75_16310</name>
</gene>
<evidence type="ECO:0000313" key="3">
    <source>
        <dbReference type="EMBL" id="MCC2121126.1"/>
    </source>
</evidence>
<feature type="transmembrane region" description="Helical" evidence="2">
    <location>
        <begin position="21"/>
        <end position="39"/>
    </location>
</feature>
<organism evidence="3 4">
    <name type="scientific">Waltera acetigignens</name>
    <dbReference type="NCBI Taxonomy" id="2981769"/>
    <lineage>
        <taxon>Bacteria</taxon>
        <taxon>Bacillati</taxon>
        <taxon>Bacillota</taxon>
        <taxon>Clostridia</taxon>
        <taxon>Lachnospirales</taxon>
        <taxon>Lachnospiraceae</taxon>
        <taxon>Waltera</taxon>
    </lineage>
</organism>
<evidence type="ECO:0000256" key="1">
    <source>
        <dbReference type="SAM" id="Coils"/>
    </source>
</evidence>
<reference evidence="3 4" key="1">
    <citation type="submission" date="2021-10" db="EMBL/GenBank/DDBJ databases">
        <title>Anaerobic single-cell dispensing facilitates the cultivation of human gut bacteria.</title>
        <authorList>
            <person name="Afrizal A."/>
        </authorList>
    </citation>
    <scope>NUCLEOTIDE SEQUENCE [LARGE SCALE GENOMIC DNA]</scope>
    <source>
        <strain evidence="3 4">CLA-AA-H273</strain>
    </source>
</reference>
<keyword evidence="4" id="KW-1185">Reference proteome</keyword>
<protein>
    <recommendedName>
        <fullName evidence="5">Capsular polysaccharide biosynthesis protein</fullName>
    </recommendedName>
</protein>
<comment type="caution">
    <text evidence="3">The sequence shown here is derived from an EMBL/GenBank/DDBJ whole genome shotgun (WGS) entry which is preliminary data.</text>
</comment>
<dbReference type="EMBL" id="JAJEPV010000060">
    <property type="protein sequence ID" value="MCC2121126.1"/>
    <property type="molecule type" value="Genomic_DNA"/>
</dbReference>
<sequence length="492" mass="54578">MEEREIDLLDMIADILSHWRGLVVALVIGAVLMGGLSYVKSYQNIQNIQNAQPIEEETTLDAATVEKQLMQLEETLEESQKAAVLTTMDDEREYIWKENYAENSVYMQLDPFNIAQRQLVYQIKATEENQNQSLGTTYGDVLDNVGMYNWVEEKTGVPAAYVKELITVSTTSAISIANDQFAGTVGTDRLKITVIQKDEESCKELSDAVKAYVEQQKATLATEVGNHELILLSESAGMTLGMDVMNRQIDYGNQVSNLRSGIASAKAGFTADQAKYYDLLTWEEGMDEAEIVQKDTVEEQAVAVSPSVSKKYILLGAVLFAFVYAGILFLVYIFNSKLRVSDELQSLYHIPQIGVVVKDSKKKFILDKWVDDLRHYGKRKFDAEQSMELAFVAVKIAAVKNKLNTICLMGCNLEAGAGSVCENLKTALEKEGINVTVLDNVLYNAESMEKVEAMTGVVLVEKAGSTLYNEVANELALLKRQDITVLGGIIVE</sequence>
<feature type="coiled-coil region" evidence="1">
    <location>
        <begin position="55"/>
        <end position="82"/>
    </location>
</feature>
<proteinExistence type="predicted"/>
<dbReference type="AlphaFoldDB" id="A0AAE3DA35"/>
<dbReference type="RefSeq" id="WP_227733907.1">
    <property type="nucleotide sequence ID" value="NZ_JAJEPV010000060.1"/>
</dbReference>
<name>A0AAE3DA35_9FIRM</name>
<keyword evidence="2" id="KW-0812">Transmembrane</keyword>
<evidence type="ECO:0000313" key="4">
    <source>
        <dbReference type="Proteomes" id="UP001197795"/>
    </source>
</evidence>
<keyword evidence="2" id="KW-0472">Membrane</keyword>
<keyword evidence="1" id="KW-0175">Coiled coil</keyword>